<gene>
    <name evidence="1" type="ORF">L2749_21445</name>
</gene>
<comment type="caution">
    <text evidence="1">The sequence shown here is derived from an EMBL/GenBank/DDBJ whole genome shotgun (WGS) entry which is preliminary data.</text>
</comment>
<evidence type="ECO:0000313" key="2">
    <source>
        <dbReference type="Proteomes" id="UP001139408"/>
    </source>
</evidence>
<dbReference type="EMBL" id="JAKILJ010000089">
    <property type="protein sequence ID" value="MCL1107767.1"/>
    <property type="molecule type" value="Genomic_DNA"/>
</dbReference>
<dbReference type="Proteomes" id="UP001139408">
    <property type="component" value="Unassembled WGS sequence"/>
</dbReference>
<evidence type="ECO:0000313" key="1">
    <source>
        <dbReference type="EMBL" id="MCL1107767.1"/>
    </source>
</evidence>
<organism evidence="1 2">
    <name type="scientific">Shewanella algicola</name>
    <dbReference type="NCBI Taxonomy" id="640633"/>
    <lineage>
        <taxon>Bacteria</taxon>
        <taxon>Pseudomonadati</taxon>
        <taxon>Pseudomonadota</taxon>
        <taxon>Gammaproteobacteria</taxon>
        <taxon>Alteromonadales</taxon>
        <taxon>Shewanellaceae</taxon>
        <taxon>Shewanella</taxon>
    </lineage>
</organism>
<sequence length="301" mass="33189">MGPDQHYLVFKRDGQAPINYPVSVSTGIVQANIPSGASSVFVTNGTERTNNRLITVHAEDTPIFSHLGAVIFNENTQIELMGADFSNDMTITANGKPIEILSHTNSQVTLMMPSELTDGLLEINTPNGQGNTLSYYVTELVDMTLADVEGVNPVSLSLETLLGTNYSFIESNTVTINKFKNKITPVTTYFNTQDERNEKLYLTSYILPTESNVSLDIANASFKYVLDYIGINKIPLSQLSQFKDTVILYPEFTEIHEHLNILLAQSPTALNVFGSNTTSLLISNSNAIYVKYTQEKGDLVN</sequence>
<name>A0A9X1ZA37_9GAMM</name>
<proteinExistence type="predicted"/>
<dbReference type="AlphaFoldDB" id="A0A9X1ZA37"/>
<reference evidence="1" key="1">
    <citation type="submission" date="2022-01" db="EMBL/GenBank/DDBJ databases">
        <title>Whole genome-based taxonomy of the Shewanellaceae.</title>
        <authorList>
            <person name="Martin-Rodriguez A.J."/>
        </authorList>
    </citation>
    <scope>NUCLEOTIDE SEQUENCE</scope>
    <source>
        <strain evidence="1">DSM 23803</strain>
    </source>
</reference>
<protein>
    <recommendedName>
        <fullName evidence="3">IPT/TIG domain-containing protein</fullName>
    </recommendedName>
</protein>
<dbReference type="RefSeq" id="WP_188927179.1">
    <property type="nucleotide sequence ID" value="NZ_BMQI01000089.1"/>
</dbReference>
<accession>A0A9X1ZA37</accession>
<evidence type="ECO:0008006" key="3">
    <source>
        <dbReference type="Google" id="ProtNLM"/>
    </source>
</evidence>
<keyword evidence="2" id="KW-1185">Reference proteome</keyword>